<keyword evidence="1" id="KW-1185">Reference proteome</keyword>
<evidence type="ECO:0000313" key="2">
    <source>
        <dbReference type="WBParaSite" id="PgB10_g074_t01"/>
    </source>
</evidence>
<name>A0A914ZNK1_PARUN</name>
<dbReference type="Proteomes" id="UP000887569">
    <property type="component" value="Unplaced"/>
</dbReference>
<organism evidence="1 2">
    <name type="scientific">Parascaris univalens</name>
    <name type="common">Nematode worm</name>
    <dbReference type="NCBI Taxonomy" id="6257"/>
    <lineage>
        <taxon>Eukaryota</taxon>
        <taxon>Metazoa</taxon>
        <taxon>Ecdysozoa</taxon>
        <taxon>Nematoda</taxon>
        <taxon>Chromadorea</taxon>
        <taxon>Rhabditida</taxon>
        <taxon>Spirurina</taxon>
        <taxon>Ascaridomorpha</taxon>
        <taxon>Ascaridoidea</taxon>
        <taxon>Ascarididae</taxon>
        <taxon>Parascaris</taxon>
    </lineage>
</organism>
<proteinExistence type="predicted"/>
<dbReference type="AlphaFoldDB" id="A0A914ZNK1"/>
<reference evidence="2" key="1">
    <citation type="submission" date="2022-11" db="UniProtKB">
        <authorList>
            <consortium name="WormBaseParasite"/>
        </authorList>
    </citation>
    <scope>IDENTIFICATION</scope>
</reference>
<evidence type="ECO:0000313" key="1">
    <source>
        <dbReference type="Proteomes" id="UP000887569"/>
    </source>
</evidence>
<accession>A0A914ZNK1</accession>
<sequence>MEAIEVPSVRGRHAVYIFRTEDGEAIEWLFQKRRAAGGGFYECCSCKKLRQLPEHRGKRTPRAQIVDGKFITDPLNPNNPHFCQFKRIGGALGQRELYKLTQKVRSSHSFKESYRMEFNAALNGVHSEASTAYGLNVAEKEEMQAVMVAKGNFKSKLCTVRKAHQVACQRQAKARCVEETGGHTLSGQRFLQYATADGDIYVFCNSALIAKALQSGCRTVCDDSCYQFGCQEHGLNGLLYSLLMTDNHVAYPIVHMISRISSEKAYTLMFRTFRELIEAEGQAHFIPKLKFMFEFERPYNFACRRVFPGCVIRGCSCDVTKAWNIKWNTLMGDTKIPEEVEEWLTQLMALVCLPAILARDYFIEVLQYPPAVDDPLMKDACYLFMRYVDRTWMQNPYFLDIWDHWLDFNETRNAFCERRHNELNVYLKETKPKLLELIDALVKEENMTHQSLDNRLFTQTPPPHSSCHDGKEKAIDRVMEEATIISNKKRLSKWELRKPKDLMLKIENKPEVEESTIDKNVEL</sequence>
<protein>
    <submittedName>
        <fullName evidence="2">MULE transposase domain-containing protein</fullName>
    </submittedName>
</protein>
<dbReference type="WBParaSite" id="PgB10_g074_t01">
    <property type="protein sequence ID" value="PgB10_g074_t01"/>
    <property type="gene ID" value="PgB10_g074"/>
</dbReference>